<comment type="catalytic activity">
    <reaction evidence="5">
        <text>phosphoenolpyruvate + GTP + H(+) = enolpyruvoyl-2-diphospho-5'-guanosine + diphosphate</text>
        <dbReference type="Rhea" id="RHEA:30519"/>
        <dbReference type="ChEBI" id="CHEBI:15378"/>
        <dbReference type="ChEBI" id="CHEBI:33019"/>
        <dbReference type="ChEBI" id="CHEBI:37565"/>
        <dbReference type="ChEBI" id="CHEBI:58702"/>
        <dbReference type="ChEBI" id="CHEBI:143701"/>
        <dbReference type="EC" id="2.7.7.105"/>
    </reaction>
</comment>
<evidence type="ECO:0000256" key="4">
    <source>
        <dbReference type="ARBA" id="ARBA00023134"/>
    </source>
</evidence>
<comment type="similarity">
    <text evidence="5">Belongs to the CofC family.</text>
</comment>
<keyword evidence="3 5" id="KW-0547">Nucleotide-binding</keyword>
<feature type="binding site" evidence="5">
    <location>
        <position position="161"/>
    </location>
    <ligand>
        <name>phosphoenolpyruvate</name>
        <dbReference type="ChEBI" id="CHEBI:58702"/>
    </ligand>
</feature>
<gene>
    <name evidence="6" type="primary">cofC</name>
    <name evidence="5" type="synonym">fbiD</name>
    <name evidence="6" type="ORF">CSO01_11730</name>
</gene>
<dbReference type="Proteomes" id="UP000321798">
    <property type="component" value="Unassembled WGS sequence"/>
</dbReference>
<proteinExistence type="inferred from homology"/>
<dbReference type="InterPro" id="IPR002835">
    <property type="entry name" value="CofC"/>
</dbReference>
<evidence type="ECO:0000313" key="6">
    <source>
        <dbReference type="EMBL" id="GEP68458.1"/>
    </source>
</evidence>
<dbReference type="InterPro" id="IPR029044">
    <property type="entry name" value="Nucleotide-diphossugar_trans"/>
</dbReference>
<feature type="binding site" evidence="5">
    <location>
        <position position="164"/>
    </location>
    <ligand>
        <name>phosphoenolpyruvate</name>
        <dbReference type="ChEBI" id="CHEBI:58702"/>
    </ligand>
</feature>
<evidence type="ECO:0000256" key="3">
    <source>
        <dbReference type="ARBA" id="ARBA00022741"/>
    </source>
</evidence>
<comment type="pathway">
    <text evidence="5">Cofactor biosynthesis; coenzyme F420 biosynthesis.</text>
</comment>
<dbReference type="GO" id="GO:0005525">
    <property type="term" value="F:GTP binding"/>
    <property type="evidence" value="ECO:0007669"/>
    <property type="project" value="UniProtKB-KW"/>
</dbReference>
<accession>A0A512PB88</accession>
<dbReference type="Pfam" id="PF01983">
    <property type="entry name" value="CofC"/>
    <property type="match status" value="1"/>
</dbReference>
<dbReference type="AlphaFoldDB" id="A0A512PB88"/>
<feature type="binding site" evidence="5">
    <location>
        <position position="145"/>
    </location>
    <ligand>
        <name>phosphoenolpyruvate</name>
        <dbReference type="ChEBI" id="CHEBI:58702"/>
    </ligand>
</feature>
<evidence type="ECO:0000256" key="5">
    <source>
        <dbReference type="HAMAP-Rule" id="MF_02114"/>
    </source>
</evidence>
<dbReference type="UniPathway" id="UPA00071"/>
<reference evidence="6 7" key="1">
    <citation type="submission" date="2019-07" db="EMBL/GenBank/DDBJ databases">
        <title>Whole genome shotgun sequence of Cellulomonas soli NBRC 109434.</title>
        <authorList>
            <person name="Hosoyama A."/>
            <person name="Uohara A."/>
            <person name="Ohji S."/>
            <person name="Ichikawa N."/>
        </authorList>
    </citation>
    <scope>NUCLEOTIDE SEQUENCE [LARGE SCALE GENOMIC DNA]</scope>
    <source>
        <strain evidence="6 7">NBRC 109434</strain>
    </source>
</reference>
<keyword evidence="4 5" id="KW-0342">GTP-binding</keyword>
<keyword evidence="2 5" id="KW-0548">Nucleotidyltransferase</keyword>
<keyword evidence="1 5" id="KW-0808">Transferase</keyword>
<dbReference type="GO" id="GO:0052645">
    <property type="term" value="P:F420-0 metabolic process"/>
    <property type="evidence" value="ECO:0007669"/>
    <property type="project" value="UniProtKB-UniRule"/>
</dbReference>
<sequence>MSGQWVVVVPVKDAREGKTRLGAALDARERVALVRAMALDTVAAAAACTLVARVVVVTADEVVAAEAATLPGVVVVGEPPHAGQRSGLDAAALAGASAARASGPAPVAVLLGDVPALQPADLAAALAAAGAHERAVVTDAVGSGTTLLAVGPTTPLDPRFGLGSAHAHQHLGHVALDLPASSTLRQDVDVPDDLVTIARMPLGPRTAALVGDLADERGWPGGGDRRAS</sequence>
<dbReference type="GO" id="GO:0043814">
    <property type="term" value="F:phospholactate guanylyltransferase activity"/>
    <property type="evidence" value="ECO:0007669"/>
    <property type="project" value="InterPro"/>
</dbReference>
<evidence type="ECO:0000256" key="2">
    <source>
        <dbReference type="ARBA" id="ARBA00022695"/>
    </source>
</evidence>
<dbReference type="Gene3D" id="3.90.550.10">
    <property type="entry name" value="Spore Coat Polysaccharide Biosynthesis Protein SpsA, Chain A"/>
    <property type="match status" value="1"/>
</dbReference>
<dbReference type="HAMAP" id="MF_02114">
    <property type="entry name" value="CofC"/>
    <property type="match status" value="1"/>
</dbReference>
<organism evidence="6 7">
    <name type="scientific">Cellulomonas soli</name>
    <dbReference type="NCBI Taxonomy" id="931535"/>
    <lineage>
        <taxon>Bacteria</taxon>
        <taxon>Bacillati</taxon>
        <taxon>Actinomycetota</taxon>
        <taxon>Actinomycetes</taxon>
        <taxon>Micrococcales</taxon>
        <taxon>Cellulomonadaceae</taxon>
        <taxon>Cellulomonas</taxon>
    </lineage>
</organism>
<name>A0A512PB88_9CELL</name>
<dbReference type="EC" id="2.7.7.105" evidence="5"/>
<dbReference type="PANTHER" id="PTHR40392:SF1">
    <property type="entry name" value="2-PHOSPHO-L-LACTATE GUANYLYLTRANSFERASE"/>
    <property type="match status" value="1"/>
</dbReference>
<evidence type="ECO:0000256" key="1">
    <source>
        <dbReference type="ARBA" id="ARBA00022679"/>
    </source>
</evidence>
<dbReference type="RefSeq" id="WP_146952202.1">
    <property type="nucleotide sequence ID" value="NZ_BAABBJ010000009.1"/>
</dbReference>
<dbReference type="NCBIfam" id="TIGR03552">
    <property type="entry name" value="F420_cofC"/>
    <property type="match status" value="1"/>
</dbReference>
<comment type="function">
    <text evidence="5">Guanylyltransferase that catalyzes the activation of phosphoenolpyruvate (PEP) as enolpyruvoyl-2-diphospho-5'-guanosine, via the condensation of PEP with GTP. It is involved in the biosynthesis of coenzyme F420, a hydride carrier cofactor.</text>
</comment>
<dbReference type="EMBL" id="BKAL01000003">
    <property type="protein sequence ID" value="GEP68458.1"/>
    <property type="molecule type" value="Genomic_DNA"/>
</dbReference>
<evidence type="ECO:0000313" key="7">
    <source>
        <dbReference type="Proteomes" id="UP000321798"/>
    </source>
</evidence>
<protein>
    <recommendedName>
        <fullName evidence="5">Phosphoenolpyruvate guanylyltransferase</fullName>
        <shortName evidence="5">PEP guanylyltransferase</shortName>
        <ecNumber evidence="5">2.7.7.105</ecNumber>
    </recommendedName>
</protein>
<comment type="caution">
    <text evidence="6">The sequence shown here is derived from an EMBL/GenBank/DDBJ whole genome shotgun (WGS) entry which is preliminary data.</text>
</comment>
<dbReference type="SUPFAM" id="SSF53448">
    <property type="entry name" value="Nucleotide-diphospho-sugar transferases"/>
    <property type="match status" value="1"/>
</dbReference>
<dbReference type="PANTHER" id="PTHR40392">
    <property type="entry name" value="2-PHOSPHO-L-LACTATE GUANYLYLTRANSFERASE"/>
    <property type="match status" value="1"/>
</dbReference>
<keyword evidence="7" id="KW-1185">Reference proteome</keyword>
<dbReference type="OrthoDB" id="5144578at2"/>